<accession>A0A2P2NFV6</accession>
<reference evidence="1" key="1">
    <citation type="submission" date="2018-02" db="EMBL/GenBank/DDBJ databases">
        <title>Rhizophora mucronata_Transcriptome.</title>
        <authorList>
            <person name="Meera S.P."/>
            <person name="Sreeshan A."/>
            <person name="Augustine A."/>
        </authorList>
    </citation>
    <scope>NUCLEOTIDE SEQUENCE</scope>
    <source>
        <tissue evidence="1">Leaf</tissue>
    </source>
</reference>
<name>A0A2P2NFV6_RHIMU</name>
<organism evidence="1">
    <name type="scientific">Rhizophora mucronata</name>
    <name type="common">Asiatic mangrove</name>
    <dbReference type="NCBI Taxonomy" id="61149"/>
    <lineage>
        <taxon>Eukaryota</taxon>
        <taxon>Viridiplantae</taxon>
        <taxon>Streptophyta</taxon>
        <taxon>Embryophyta</taxon>
        <taxon>Tracheophyta</taxon>
        <taxon>Spermatophyta</taxon>
        <taxon>Magnoliopsida</taxon>
        <taxon>eudicotyledons</taxon>
        <taxon>Gunneridae</taxon>
        <taxon>Pentapetalae</taxon>
        <taxon>rosids</taxon>
        <taxon>fabids</taxon>
        <taxon>Malpighiales</taxon>
        <taxon>Rhizophoraceae</taxon>
        <taxon>Rhizophora</taxon>
    </lineage>
</organism>
<protein>
    <submittedName>
        <fullName evidence="1">Bg55 protein</fullName>
    </submittedName>
</protein>
<dbReference type="EMBL" id="GGEC01060892">
    <property type="protein sequence ID" value="MBX41376.1"/>
    <property type="molecule type" value="Transcribed_RNA"/>
</dbReference>
<evidence type="ECO:0000313" key="1">
    <source>
        <dbReference type="EMBL" id="MBX41376.1"/>
    </source>
</evidence>
<dbReference type="AlphaFoldDB" id="A0A2P2NFV6"/>
<sequence length="96" mass="11190">MQRNDDHSGCQSYVNTNETNLDFLSRFAELDWESQCKVVEDVKSHVENNEQLCHHVSYENSVEPLIRFLRYAQFQHDVRAQKSGSQLLIAFVSNKS</sequence>
<proteinExistence type="predicted"/>